<comment type="caution">
    <text evidence="1">The sequence shown here is derived from an EMBL/GenBank/DDBJ whole genome shotgun (WGS) entry which is preliminary data.</text>
</comment>
<protein>
    <recommendedName>
        <fullName evidence="3">Replication initiation factor</fullName>
    </recommendedName>
</protein>
<organism evidence="1 2">
    <name type="scientific">Paramylibacter kogurei</name>
    <dbReference type="NCBI Taxonomy" id="1889778"/>
    <lineage>
        <taxon>Bacteria</taxon>
        <taxon>Pseudomonadati</taxon>
        <taxon>Pseudomonadota</taxon>
        <taxon>Alphaproteobacteria</taxon>
        <taxon>Rhodobacterales</taxon>
        <taxon>Paracoccaceae</taxon>
        <taxon>Paramylibacter</taxon>
    </lineage>
</organism>
<evidence type="ECO:0000313" key="1">
    <source>
        <dbReference type="EMBL" id="PIB25875.1"/>
    </source>
</evidence>
<dbReference type="OrthoDB" id="7605048at2"/>
<sequence length="379" mass="43343">MLVIYSGFDGLDISIKAQISEEFDEQLAEAKALAKIWNSEALLPIGKERLQVFESGSRGGYAYTCDLSGSGTKWFIKSPNKNDPWGIRVSVASSQLALHGLEGTRKYIEETLKLFGVELDENAISITRVDFAVDILAPHLAIDRQNIVTHARSNITERDVATSGHSSRVTSITVGKMPSRQFIIYDKREEVMVKHKGHWLRIWNNSLEKMGLPPLDFSNPKASRIWRIEARAGKKHLQEKWGIRSWNSLYEKLPELMADAFEKVRYCEQTTDTNRARWPSHPIWDLAKGTVTTRLTEFEPLITQSEFQEISKHERIGILEKQALGLAVSLAAIHQIESREFPDFLYALARQMDANSQDHYVPIEDRLQKARDRYVQFQM</sequence>
<keyword evidence="2" id="KW-1185">Reference proteome</keyword>
<evidence type="ECO:0000313" key="2">
    <source>
        <dbReference type="Proteomes" id="UP000231516"/>
    </source>
</evidence>
<proteinExistence type="predicted"/>
<dbReference type="Proteomes" id="UP000231516">
    <property type="component" value="Unassembled WGS sequence"/>
</dbReference>
<dbReference type="AlphaFoldDB" id="A0A2G5K8X8"/>
<dbReference type="EMBL" id="MDGM01000007">
    <property type="protein sequence ID" value="PIB25875.1"/>
    <property type="molecule type" value="Genomic_DNA"/>
</dbReference>
<dbReference type="RefSeq" id="WP_099591616.1">
    <property type="nucleotide sequence ID" value="NZ_MDGM01000007.1"/>
</dbReference>
<evidence type="ECO:0008006" key="3">
    <source>
        <dbReference type="Google" id="ProtNLM"/>
    </source>
</evidence>
<gene>
    <name evidence="1" type="ORF">BFP76_12800</name>
</gene>
<accession>A0A2G5K8X8</accession>
<reference evidence="1 2" key="1">
    <citation type="submission" date="2016-08" db="EMBL/GenBank/DDBJ databases">
        <title>Draft genome of Amylibacter sp. strain 4G11.</title>
        <authorList>
            <person name="Wong S.-K."/>
            <person name="Hamasaki K."/>
            <person name="Yoshizawa S."/>
        </authorList>
    </citation>
    <scope>NUCLEOTIDE SEQUENCE [LARGE SCALE GENOMIC DNA]</scope>
    <source>
        <strain evidence="1 2">4G11</strain>
    </source>
</reference>
<name>A0A2G5K8X8_9RHOB</name>